<feature type="region of interest" description="Disordered" evidence="1">
    <location>
        <begin position="1"/>
        <end position="38"/>
    </location>
</feature>
<reference evidence="3 4" key="2">
    <citation type="submission" date="2017-06" db="EMBL/GenBank/DDBJ databases">
        <authorList>
            <person name="Varghese N."/>
            <person name="Submissions S."/>
        </authorList>
    </citation>
    <scope>NUCLEOTIDE SEQUENCE [LARGE SCALE GENOMIC DNA]</scope>
    <source>
        <strain evidence="3 4">RLD-1</strain>
    </source>
</reference>
<reference evidence="2 5" key="1">
    <citation type="submission" date="2016-10" db="EMBL/GenBank/DDBJ databases">
        <authorList>
            <person name="de Groot N.N."/>
        </authorList>
    </citation>
    <scope>NUCLEOTIDE SEQUENCE [LARGE SCALE GENOMIC DNA]</scope>
    <source>
        <strain evidence="2 5">CCM 7361</strain>
    </source>
</reference>
<accession>A0A239F7I3</accession>
<evidence type="ECO:0000313" key="4">
    <source>
        <dbReference type="Proteomes" id="UP000198309"/>
    </source>
</evidence>
<dbReference type="Proteomes" id="UP000198309">
    <property type="component" value="Unassembled WGS sequence"/>
</dbReference>
<proteinExistence type="predicted"/>
<evidence type="ECO:0000313" key="2">
    <source>
        <dbReference type="EMBL" id="SDI12758.1"/>
    </source>
</evidence>
<dbReference type="Proteomes" id="UP000199693">
    <property type="component" value="Unassembled WGS sequence"/>
</dbReference>
<sequence length="58" mass="6804">MSTTNPHANGQRTQDRHRLRNLLLAGAESAPTEHADSAFFEHLRNRIKEQRKKPEQRR</sequence>
<dbReference type="AlphaFoldDB" id="A0A239F7I3"/>
<feature type="compositionally biased region" description="Polar residues" evidence="1">
    <location>
        <begin position="1"/>
        <end position="12"/>
    </location>
</feature>
<evidence type="ECO:0000256" key="1">
    <source>
        <dbReference type="SAM" id="MobiDB-lite"/>
    </source>
</evidence>
<protein>
    <submittedName>
        <fullName evidence="2">Antitoxin ParD1/3/4</fullName>
    </submittedName>
</protein>
<evidence type="ECO:0000313" key="5">
    <source>
        <dbReference type="Proteomes" id="UP000199693"/>
    </source>
</evidence>
<name>A0A239F7I3_9PSED</name>
<dbReference type="RefSeq" id="WP_167364770.1">
    <property type="nucleotide sequence ID" value="NZ_FNEC01000002.1"/>
</dbReference>
<gene>
    <name evidence="2" type="ORF">SAMN05216189_1002181</name>
    <name evidence="3" type="ORF">SAMN06295949_10377</name>
</gene>
<keyword evidence="4" id="KW-1185">Reference proteome</keyword>
<dbReference type="EMBL" id="FNEC01000002">
    <property type="protein sequence ID" value="SDI12758.1"/>
    <property type="molecule type" value="Genomic_DNA"/>
</dbReference>
<organism evidence="2 5">
    <name type="scientific">Pseudomonas delhiensis</name>
    <dbReference type="NCBI Taxonomy" id="366289"/>
    <lineage>
        <taxon>Bacteria</taxon>
        <taxon>Pseudomonadati</taxon>
        <taxon>Pseudomonadota</taxon>
        <taxon>Gammaproteobacteria</taxon>
        <taxon>Pseudomonadales</taxon>
        <taxon>Pseudomonadaceae</taxon>
        <taxon>Pseudomonas</taxon>
    </lineage>
</organism>
<evidence type="ECO:0000313" key="3">
    <source>
        <dbReference type="EMBL" id="SNS52785.1"/>
    </source>
</evidence>
<dbReference type="EMBL" id="FZPC01000003">
    <property type="protein sequence ID" value="SNS52785.1"/>
    <property type="molecule type" value="Genomic_DNA"/>
</dbReference>